<reference evidence="1 2" key="1">
    <citation type="submission" date="2014-05" db="EMBL/GenBank/DDBJ databases">
        <authorList>
            <person name="Rizzardi K."/>
            <person name="Winiecka-Krusnell J."/>
            <person name="Ramliden M."/>
            <person name="Alm E."/>
            <person name="Andersson S."/>
            <person name="Byfors S."/>
        </authorList>
    </citation>
    <scope>NUCLEOTIDE SEQUENCE [LARGE SCALE GENOMIC DNA]</scope>
    <source>
        <strain evidence="1 2">LEGN</strain>
    </source>
</reference>
<comment type="caution">
    <text evidence="1">The sequence shown here is derived from an EMBL/GenBank/DDBJ whole genome shotgun (WGS) entry which is preliminary data.</text>
</comment>
<keyword evidence="2" id="KW-1185">Reference proteome</keyword>
<dbReference type="AlphaFoldDB" id="A0A0A2SSV3"/>
<evidence type="ECO:0000313" key="1">
    <source>
        <dbReference type="EMBL" id="KGP62796.1"/>
    </source>
</evidence>
<dbReference type="EMBL" id="JNCF01000040">
    <property type="protein sequence ID" value="KGP62796.1"/>
    <property type="molecule type" value="Genomic_DNA"/>
</dbReference>
<gene>
    <name evidence="1" type="ORF">EP47_13065</name>
</gene>
<dbReference type="STRING" id="1498499.EP47_13065"/>
<organism evidence="1 2">
    <name type="scientific">Legionella norrlandica</name>
    <dbReference type="NCBI Taxonomy" id="1498499"/>
    <lineage>
        <taxon>Bacteria</taxon>
        <taxon>Pseudomonadati</taxon>
        <taxon>Pseudomonadota</taxon>
        <taxon>Gammaproteobacteria</taxon>
        <taxon>Legionellales</taxon>
        <taxon>Legionellaceae</taxon>
        <taxon>Legionella</taxon>
    </lineage>
</organism>
<dbReference type="RefSeq" id="WP_052117651.1">
    <property type="nucleotide sequence ID" value="NZ_JNCF01000040.1"/>
</dbReference>
<protein>
    <submittedName>
        <fullName evidence="1">Uncharacterized protein</fullName>
    </submittedName>
</protein>
<name>A0A0A2SSV3_9GAMM</name>
<proteinExistence type="predicted"/>
<dbReference type="OrthoDB" id="5653635at2"/>
<dbReference type="Proteomes" id="UP000054422">
    <property type="component" value="Unassembled WGS sequence"/>
</dbReference>
<evidence type="ECO:0000313" key="2">
    <source>
        <dbReference type="Proteomes" id="UP000054422"/>
    </source>
</evidence>
<accession>A0A0A2SSV3</accession>
<sequence length="250" mass="28971">MGKRKKSSEYLKEEIKKRKINKYPSVTFHGYEMDTLISLKSDFKIERKSMRFFEHCEPQKNKYLTSEKQRECCVDIEDYSFSFPNGDIPEGMYNFCLTAELPPQLLCSKTLHHSYLANGKKVFGVGTLEFENGRLFKMSNHSGHYKPTNNEMMKVIKALYKASDGDLKVFTSYSKPTPETFAVLDILKQDSFDKLNPIANNEEVNIETGAIETIAIIHSNYDQYESILSNDSLHLKPEVIDDYQQRLCRK</sequence>